<dbReference type="EMBL" id="AZEH01000019">
    <property type="protein sequence ID" value="KRL06016.1"/>
    <property type="molecule type" value="Genomic_DNA"/>
</dbReference>
<dbReference type="InterPro" id="IPR046062">
    <property type="entry name" value="DUF6020"/>
</dbReference>
<sequence length="633" mass="72816">MIKKVKPVLWIIAMFSFIVNFPGVYIKENHAIAGRIVINQSLSLLAILWIAILIYFIDYKKKVKIRRTAWIFGTILSFLYTFTYAFSSIEVTAYIKGSKYIAGDPVNFIMTLFVIIGFAVTFSATIAIITHLFEEKIGSGHYENNTCLIALLLMLVWLLIIIPFLPGTVTWDAFRQFDEYQNLHLSFLNFTYVPTNHHPWFVTLFFGTVFDIGSKLGGPNLGIFLIVVIQAVISAFIYAQAIIFVSKRIGKIAGKFTFLFFSLPIFGAYVQTVDKSSLFYAFCVWFCLNYLQVFDAISHRKKLQTLDYLLLFVSSTLMMFFRNDGGYVVIISLLLLTIYSMLLKKKWTKVAFVFLTSLLLFLGWNKVVLNALHVIPGSPGEALTIPMRQTAYEYLMYPEHFSTDDKKVLNKILPLNEIKSRYNVNQADKLKELYPVNTFLSNEDAIKKVNNNELKLEATPKIKKETAAFLKLWLKMGISHPLDYVKVYLQANSRFLNPFFNAINNNDSLFLSFDYMNNVRILKPHWYKNYNYVFPKWFLNLSRDIISAIITMPVVALIANVGMPFWTMIILFGIVISKLKIQYLIALLPLILLTLVPTMSPVNGYSRYGIMGLAILPLFVAYVWREVYENKVK</sequence>
<dbReference type="RefSeq" id="WP_057895346.1">
    <property type="nucleotide sequence ID" value="NZ_AZEH01000019.1"/>
</dbReference>
<organism evidence="2 3">
    <name type="scientific">Liquorilactobacillus oeni DSM 19972</name>
    <dbReference type="NCBI Taxonomy" id="1423777"/>
    <lineage>
        <taxon>Bacteria</taxon>
        <taxon>Bacillati</taxon>
        <taxon>Bacillota</taxon>
        <taxon>Bacilli</taxon>
        <taxon>Lactobacillales</taxon>
        <taxon>Lactobacillaceae</taxon>
        <taxon>Liquorilactobacillus</taxon>
    </lineage>
</organism>
<keyword evidence="1" id="KW-0812">Transmembrane</keyword>
<dbReference type="STRING" id="1423777.FD46_GL000348"/>
<comment type="caution">
    <text evidence="2">The sequence shown here is derived from an EMBL/GenBank/DDBJ whole genome shotgun (WGS) entry which is preliminary data.</text>
</comment>
<feature type="transmembrane region" description="Helical" evidence="1">
    <location>
        <begin position="32"/>
        <end position="57"/>
    </location>
</feature>
<evidence type="ECO:0000313" key="3">
    <source>
        <dbReference type="Proteomes" id="UP000051686"/>
    </source>
</evidence>
<feature type="transmembrane region" description="Helical" evidence="1">
    <location>
        <begin position="350"/>
        <end position="369"/>
    </location>
</feature>
<feature type="transmembrane region" description="Helical" evidence="1">
    <location>
        <begin position="109"/>
        <end position="133"/>
    </location>
</feature>
<dbReference type="OrthoDB" id="2329814at2"/>
<feature type="transmembrane region" description="Helical" evidence="1">
    <location>
        <begin position="545"/>
        <end position="574"/>
    </location>
</feature>
<name>A0A0R1MD58_9LACO</name>
<feature type="transmembrane region" description="Helical" evidence="1">
    <location>
        <begin position="7"/>
        <end position="26"/>
    </location>
</feature>
<feature type="transmembrane region" description="Helical" evidence="1">
    <location>
        <begin position="69"/>
        <end position="89"/>
    </location>
</feature>
<evidence type="ECO:0008006" key="4">
    <source>
        <dbReference type="Google" id="ProtNLM"/>
    </source>
</evidence>
<feature type="transmembrane region" description="Helical" evidence="1">
    <location>
        <begin position="221"/>
        <end position="245"/>
    </location>
</feature>
<gene>
    <name evidence="2" type="ORF">FD46_GL000348</name>
</gene>
<keyword evidence="1" id="KW-1133">Transmembrane helix</keyword>
<proteinExistence type="predicted"/>
<evidence type="ECO:0000313" key="2">
    <source>
        <dbReference type="EMBL" id="KRL06016.1"/>
    </source>
</evidence>
<keyword evidence="1" id="KW-0472">Membrane</keyword>
<keyword evidence="3" id="KW-1185">Reference proteome</keyword>
<feature type="transmembrane region" description="Helical" evidence="1">
    <location>
        <begin position="327"/>
        <end position="343"/>
    </location>
</feature>
<feature type="transmembrane region" description="Helical" evidence="1">
    <location>
        <begin position="145"/>
        <end position="165"/>
    </location>
</feature>
<feature type="transmembrane region" description="Helical" evidence="1">
    <location>
        <begin position="581"/>
        <end position="599"/>
    </location>
</feature>
<evidence type="ECO:0000256" key="1">
    <source>
        <dbReference type="SAM" id="Phobius"/>
    </source>
</evidence>
<dbReference type="Proteomes" id="UP000051686">
    <property type="component" value="Unassembled WGS sequence"/>
</dbReference>
<protein>
    <recommendedName>
        <fullName evidence="4">Glycosyltransferase RgtA/B/C/D-like domain-containing protein</fullName>
    </recommendedName>
</protein>
<dbReference type="AlphaFoldDB" id="A0A0R1MD58"/>
<dbReference type="Pfam" id="PF19484">
    <property type="entry name" value="DUF6020"/>
    <property type="match status" value="1"/>
</dbReference>
<feature type="transmembrane region" description="Helical" evidence="1">
    <location>
        <begin position="252"/>
        <end position="271"/>
    </location>
</feature>
<feature type="transmembrane region" description="Helical" evidence="1">
    <location>
        <begin position="605"/>
        <end position="624"/>
    </location>
</feature>
<accession>A0A0R1MD58</accession>
<reference evidence="2 3" key="1">
    <citation type="journal article" date="2015" name="Genome Announc.">
        <title>Expanding the biotechnology potential of lactobacilli through comparative genomics of 213 strains and associated genera.</title>
        <authorList>
            <person name="Sun Z."/>
            <person name="Harris H.M."/>
            <person name="McCann A."/>
            <person name="Guo C."/>
            <person name="Argimon S."/>
            <person name="Zhang W."/>
            <person name="Yang X."/>
            <person name="Jeffery I.B."/>
            <person name="Cooney J.C."/>
            <person name="Kagawa T.F."/>
            <person name="Liu W."/>
            <person name="Song Y."/>
            <person name="Salvetti E."/>
            <person name="Wrobel A."/>
            <person name="Rasinkangas P."/>
            <person name="Parkhill J."/>
            <person name="Rea M.C."/>
            <person name="O'Sullivan O."/>
            <person name="Ritari J."/>
            <person name="Douillard F.P."/>
            <person name="Paul Ross R."/>
            <person name="Yang R."/>
            <person name="Briner A.E."/>
            <person name="Felis G.E."/>
            <person name="de Vos W.M."/>
            <person name="Barrangou R."/>
            <person name="Klaenhammer T.R."/>
            <person name="Caufield P.W."/>
            <person name="Cui Y."/>
            <person name="Zhang H."/>
            <person name="O'Toole P.W."/>
        </authorList>
    </citation>
    <scope>NUCLEOTIDE SEQUENCE [LARGE SCALE GENOMIC DNA]</scope>
    <source>
        <strain evidence="2 3">DSM 19972</strain>
    </source>
</reference>
<dbReference type="PATRIC" id="fig|1423777.3.peg.367"/>